<dbReference type="InterPro" id="IPR036866">
    <property type="entry name" value="RibonucZ/Hydroxyglut_hydro"/>
</dbReference>
<dbReference type="OrthoDB" id="9761531at2"/>
<dbReference type="SMART" id="SM00849">
    <property type="entry name" value="Lactamase_B"/>
    <property type="match status" value="1"/>
</dbReference>
<evidence type="ECO:0000313" key="5">
    <source>
        <dbReference type="EMBL" id="TVY08825.1"/>
    </source>
</evidence>
<evidence type="ECO:0000313" key="6">
    <source>
        <dbReference type="Proteomes" id="UP000317036"/>
    </source>
</evidence>
<dbReference type="Gene3D" id="3.60.15.10">
    <property type="entry name" value="Ribonuclease Z/Hydroxyacylglutathione hydrolase-like"/>
    <property type="match status" value="1"/>
</dbReference>
<evidence type="ECO:0000256" key="3">
    <source>
        <dbReference type="ARBA" id="ARBA00048505"/>
    </source>
</evidence>
<comment type="catalytic activity">
    <reaction evidence="3">
        <text>3',5'-cyclic UMP + H2O = UMP + H(+)</text>
        <dbReference type="Rhea" id="RHEA:70575"/>
        <dbReference type="ChEBI" id="CHEBI:15377"/>
        <dbReference type="ChEBI" id="CHEBI:15378"/>
        <dbReference type="ChEBI" id="CHEBI:57865"/>
        <dbReference type="ChEBI" id="CHEBI:184387"/>
    </reaction>
    <physiologicalReaction direction="left-to-right" evidence="3">
        <dbReference type="Rhea" id="RHEA:70576"/>
    </physiologicalReaction>
</comment>
<sequence length="249" mass="27562">MMKLLRSDYLTMQIIKDIYLLTGQAYGVSSNAYAVKGEDAIVLIDCGTGSEDLGLIERNLAVWGLDQYPVSHLLLTHSHFDHSGNAHVFSKRGVQLVAGCGDAEGVETGDERVLYYSYQQDFVPCPVDQKVKDGEMLEIAGLRFEVLHTPGHSRGSVVYRLQLRDQVIMFTGDTVMPGPNGQPKLGVTVAEDFNAEDYLQSLKRLSRMEADAVLGGHFQPCLKNATFLLRRGYRTGLIQLRSPSIPTLQ</sequence>
<evidence type="ECO:0000256" key="1">
    <source>
        <dbReference type="ARBA" id="ARBA00034221"/>
    </source>
</evidence>
<dbReference type="Proteomes" id="UP000317036">
    <property type="component" value="Unassembled WGS sequence"/>
</dbReference>
<dbReference type="AlphaFoldDB" id="A0A559K9L6"/>
<dbReference type="CDD" id="cd06262">
    <property type="entry name" value="metallo-hydrolase-like_MBL-fold"/>
    <property type="match status" value="1"/>
</dbReference>
<organism evidence="5 6">
    <name type="scientific">Paenibacillus cremeus</name>
    <dbReference type="NCBI Taxonomy" id="2163881"/>
    <lineage>
        <taxon>Bacteria</taxon>
        <taxon>Bacillati</taxon>
        <taxon>Bacillota</taxon>
        <taxon>Bacilli</taxon>
        <taxon>Bacillales</taxon>
        <taxon>Paenibacillaceae</taxon>
        <taxon>Paenibacillus</taxon>
    </lineage>
</organism>
<gene>
    <name evidence="5" type="ORF">FPZ49_16240</name>
</gene>
<comment type="caution">
    <text evidence="5">The sequence shown here is derived from an EMBL/GenBank/DDBJ whole genome shotgun (WGS) entry which is preliminary data.</text>
</comment>
<name>A0A559K9L6_9BACL</name>
<evidence type="ECO:0000259" key="4">
    <source>
        <dbReference type="SMART" id="SM00849"/>
    </source>
</evidence>
<protein>
    <submittedName>
        <fullName evidence="5">MBL fold metallo-hydrolase</fullName>
    </submittedName>
</protein>
<reference evidence="5 6" key="1">
    <citation type="submission" date="2019-07" db="EMBL/GenBank/DDBJ databases">
        <authorList>
            <person name="Kim J."/>
        </authorList>
    </citation>
    <scope>NUCLEOTIDE SEQUENCE [LARGE SCALE GENOMIC DNA]</scope>
    <source>
        <strain evidence="5 6">JC52</strain>
    </source>
</reference>
<keyword evidence="5" id="KW-0378">Hydrolase</keyword>
<proteinExistence type="predicted"/>
<dbReference type="SUPFAM" id="SSF56281">
    <property type="entry name" value="Metallo-hydrolase/oxidoreductase"/>
    <property type="match status" value="1"/>
</dbReference>
<keyword evidence="6" id="KW-1185">Reference proteome</keyword>
<dbReference type="PANTHER" id="PTHR42951">
    <property type="entry name" value="METALLO-BETA-LACTAMASE DOMAIN-CONTAINING"/>
    <property type="match status" value="1"/>
</dbReference>
<evidence type="ECO:0000256" key="2">
    <source>
        <dbReference type="ARBA" id="ARBA00034301"/>
    </source>
</evidence>
<accession>A0A559K9L6</accession>
<dbReference type="PANTHER" id="PTHR42951:SF4">
    <property type="entry name" value="ACYL-COENZYME A THIOESTERASE MBLAC2"/>
    <property type="match status" value="1"/>
</dbReference>
<comment type="function">
    <text evidence="2">Counteracts the endogenous Pycsar antiviral defense system. Phosphodiesterase that enables metal-dependent hydrolysis of host cyclic nucleotide Pycsar defense signals such as cCMP and cUMP.</text>
</comment>
<comment type="catalytic activity">
    <reaction evidence="1">
        <text>3',5'-cyclic CMP + H2O = CMP + H(+)</text>
        <dbReference type="Rhea" id="RHEA:72675"/>
        <dbReference type="ChEBI" id="CHEBI:15377"/>
        <dbReference type="ChEBI" id="CHEBI:15378"/>
        <dbReference type="ChEBI" id="CHEBI:58003"/>
        <dbReference type="ChEBI" id="CHEBI:60377"/>
    </reaction>
    <physiologicalReaction direction="left-to-right" evidence="1">
        <dbReference type="Rhea" id="RHEA:72676"/>
    </physiologicalReaction>
</comment>
<dbReference type="InterPro" id="IPR001279">
    <property type="entry name" value="Metallo-B-lactamas"/>
</dbReference>
<dbReference type="EMBL" id="VNJI01000019">
    <property type="protein sequence ID" value="TVY08825.1"/>
    <property type="molecule type" value="Genomic_DNA"/>
</dbReference>
<dbReference type="GO" id="GO:0016787">
    <property type="term" value="F:hydrolase activity"/>
    <property type="evidence" value="ECO:0007669"/>
    <property type="project" value="UniProtKB-KW"/>
</dbReference>
<dbReference type="InterPro" id="IPR050855">
    <property type="entry name" value="NDM-1-like"/>
</dbReference>
<feature type="domain" description="Metallo-beta-lactamase" evidence="4">
    <location>
        <begin position="29"/>
        <end position="217"/>
    </location>
</feature>
<dbReference type="Pfam" id="PF00753">
    <property type="entry name" value="Lactamase_B"/>
    <property type="match status" value="1"/>
</dbReference>